<comment type="similarity">
    <text evidence="3">Belongs to the cation transport ATPase (P-type) (TC 3.A.3) family. Type IIIB subfamily.</text>
</comment>
<evidence type="ECO:0000256" key="5">
    <source>
        <dbReference type="ARBA" id="ARBA00013555"/>
    </source>
</evidence>
<dbReference type="InterPro" id="IPR018303">
    <property type="entry name" value="ATPase_P-typ_P_site"/>
</dbReference>
<proteinExistence type="inferred from homology"/>
<keyword evidence="12" id="KW-0460">Magnesium</keyword>
<dbReference type="SUPFAM" id="SSF81653">
    <property type="entry name" value="Calcium ATPase, transduction domain A"/>
    <property type="match status" value="1"/>
</dbReference>
<dbReference type="Gene3D" id="2.70.150.10">
    <property type="entry name" value="Calcium-transporting ATPase, cytoplasmic transduction domain A"/>
    <property type="match status" value="1"/>
</dbReference>
<keyword evidence="11" id="KW-0067">ATP-binding</keyword>
<evidence type="ECO:0000259" key="19">
    <source>
        <dbReference type="SMART" id="SM00831"/>
    </source>
</evidence>
<reference evidence="20 21" key="1">
    <citation type="submission" date="2009-02" db="EMBL/GenBank/DDBJ databases">
        <title>Sequencing of the draft genome and assembly of Lutiella nitroferrum 2002.</title>
        <authorList>
            <consortium name="US DOE Joint Genome Institute (JGI-PGF)"/>
            <person name="Lucas S."/>
            <person name="Copeland A."/>
            <person name="Lapidus A."/>
            <person name="Glavina del Rio T."/>
            <person name="Tice H."/>
            <person name="Bruce D."/>
            <person name="Goodwin L."/>
            <person name="Pitluck S."/>
            <person name="Larimer F."/>
            <person name="Land M.L."/>
            <person name="Hauser L."/>
            <person name="Coates J.D."/>
        </authorList>
    </citation>
    <scope>NUCLEOTIDE SEQUENCE [LARGE SCALE GENOMIC DNA]</scope>
    <source>
        <strain evidence="20 21">2002</strain>
    </source>
</reference>
<evidence type="ECO:0000256" key="11">
    <source>
        <dbReference type="ARBA" id="ARBA00022840"/>
    </source>
</evidence>
<evidence type="ECO:0000256" key="18">
    <source>
        <dbReference type="SAM" id="Phobius"/>
    </source>
</evidence>
<comment type="catalytic activity">
    <reaction evidence="17">
        <text>Mg(2+)(out) + ATP + H2O = Mg(2+)(in) + ADP + phosphate + H(+)</text>
        <dbReference type="Rhea" id="RHEA:10260"/>
        <dbReference type="ChEBI" id="CHEBI:15377"/>
        <dbReference type="ChEBI" id="CHEBI:15378"/>
        <dbReference type="ChEBI" id="CHEBI:18420"/>
        <dbReference type="ChEBI" id="CHEBI:30616"/>
        <dbReference type="ChEBI" id="CHEBI:43474"/>
        <dbReference type="ChEBI" id="CHEBI:456216"/>
        <dbReference type="EC" id="7.2.2.14"/>
    </reaction>
</comment>
<dbReference type="NCBIfam" id="TIGR01524">
    <property type="entry name" value="ATPase-IIIB_Mg"/>
    <property type="match status" value="1"/>
</dbReference>
<evidence type="ECO:0000256" key="14">
    <source>
        <dbReference type="ARBA" id="ARBA00022989"/>
    </source>
</evidence>
<dbReference type="InterPro" id="IPR023299">
    <property type="entry name" value="ATPase_P-typ_cyto_dom_N"/>
</dbReference>
<dbReference type="GO" id="GO:0005886">
    <property type="term" value="C:plasma membrane"/>
    <property type="evidence" value="ECO:0007669"/>
    <property type="project" value="UniProtKB-SubCell"/>
</dbReference>
<sequence>MPCPKLTDRGLALHEPLDAQPVPFWTRSLTALKTELGADERGLSEEAALALRARYGDNVLRARRRRHPVLEYLAHFRNPLVLLLLSASAVSAQLGDVTSFVVISLIVIGSVTLDFVQEHRAGNAAERLRESVALRASVLRDGHVVTRPAAQLVPGDLVQLAAGDLVPADGRIVEARDFFVRQSMLTGESYPVEKHAVELTAEAREIADAVNAAFMGSSVLSGSATLLICHTGPATFLGGIADTLRAPAEPTAFELGTRRFGQLIIKMTFALVLFIVFVHTLAHRPVHQTFMFAVALAVGLTPELLPMIVSVTLSRGALRMAAKKVVVKRLAAIQDMGSMDVLCTDKTGTLTEATIRLEQHVDLQGHDSARVLQLAYLNSFFESGLRSPLDDAILQHEEIDIGGWSKIDEVPFGFERRRVSVLVERAGERLLIVKGAPEDMLRLCAEVETGAPDAPPVLQAMDEATRERALAQFEALSRDGFRVLAIAWRAVPPDHGHAVVDDETRLVLCGFAAFLDPAKASAATALEELRRSHVHVKVLTGDNEWVTRHVCAQVGLPVKTLLTGAQIDQLDDPALAAQAQHTDVFCRVSPPQKSRILRALRRRGHVVGFLGDGVNDAPSLHDADVGISVDSGVDVAKDAADMILLEHDLGVLHDGVIEGRRTFANVMKYIMMGTSSNFGNMFSMAGASLALPFLPMLPVQILLNNLLYDTSEIPIPLDDVDAAYLRYPHDWDAGFILRFMLTLGPVSSLFDFLTFYLLLSVFHAQEALFHTGWFIESIATQVLVIFIIRTRAAPWLSRPNPWLAGTALAVVGAAVLLPFTSLADLLGFVAPPAELLLLIAVLTLVYLCGAEAAKRWFYHAGRRHRAHARHG</sequence>
<comment type="caution">
    <text evidence="20">The sequence shown here is derived from an EMBL/GenBank/DDBJ whole genome shotgun (WGS) entry which is preliminary data.</text>
</comment>
<evidence type="ECO:0000256" key="2">
    <source>
        <dbReference type="ARBA" id="ARBA00004429"/>
    </source>
</evidence>
<keyword evidence="9 18" id="KW-0812">Transmembrane</keyword>
<dbReference type="Pfam" id="PF13246">
    <property type="entry name" value="Cation_ATPase"/>
    <property type="match status" value="1"/>
</dbReference>
<dbReference type="AlphaFoldDB" id="B9Z002"/>
<dbReference type="Proteomes" id="UP000003165">
    <property type="component" value="Unassembled WGS sequence"/>
</dbReference>
<dbReference type="InterPro" id="IPR004014">
    <property type="entry name" value="ATPase_P-typ_cation-transptr_N"/>
</dbReference>
<gene>
    <name evidence="20" type="ORF">FuraDRAFT_0901</name>
</gene>
<dbReference type="SMART" id="SM00831">
    <property type="entry name" value="Cation_ATPase_N"/>
    <property type="match status" value="1"/>
</dbReference>
<dbReference type="InterPro" id="IPR006068">
    <property type="entry name" value="ATPase_P-typ_cation-transptr_C"/>
</dbReference>
<dbReference type="InterPro" id="IPR044492">
    <property type="entry name" value="P_typ_ATPase_HD_dom"/>
</dbReference>
<comment type="function">
    <text evidence="1">Mediates magnesium influx to the cytosol.</text>
</comment>
<dbReference type="SFLD" id="SFLDF00027">
    <property type="entry name" value="p-type_atpase"/>
    <property type="match status" value="1"/>
</dbReference>
<dbReference type="EC" id="7.2.2.14" evidence="4"/>
<evidence type="ECO:0000256" key="3">
    <source>
        <dbReference type="ARBA" id="ARBA00008746"/>
    </source>
</evidence>
<dbReference type="InterPro" id="IPR059000">
    <property type="entry name" value="ATPase_P-type_domA"/>
</dbReference>
<dbReference type="SUPFAM" id="SSF81665">
    <property type="entry name" value="Calcium ATPase, transmembrane domain M"/>
    <property type="match status" value="1"/>
</dbReference>
<keyword evidence="7" id="KW-0997">Cell inner membrane</keyword>
<feature type="transmembrane region" description="Helical" evidence="18">
    <location>
        <begin position="263"/>
        <end position="282"/>
    </location>
</feature>
<dbReference type="PRINTS" id="PR01836">
    <property type="entry name" value="MGATPASE"/>
</dbReference>
<keyword evidence="21" id="KW-1185">Reference proteome</keyword>
<feature type="transmembrane region" description="Helical" evidence="18">
    <location>
        <begin position="835"/>
        <end position="853"/>
    </location>
</feature>
<dbReference type="Gene3D" id="3.40.1110.10">
    <property type="entry name" value="Calcium-transporting ATPase, cytoplasmic domain N"/>
    <property type="match status" value="1"/>
</dbReference>
<keyword evidence="15 18" id="KW-0472">Membrane</keyword>
<evidence type="ECO:0000256" key="4">
    <source>
        <dbReference type="ARBA" id="ARBA00012786"/>
    </source>
</evidence>
<dbReference type="Gene3D" id="3.40.50.1000">
    <property type="entry name" value="HAD superfamily/HAD-like"/>
    <property type="match status" value="1"/>
</dbReference>
<dbReference type="GO" id="GO:0005524">
    <property type="term" value="F:ATP binding"/>
    <property type="evidence" value="ECO:0007669"/>
    <property type="project" value="UniProtKB-KW"/>
</dbReference>
<keyword evidence="14 18" id="KW-1133">Transmembrane helix</keyword>
<protein>
    <recommendedName>
        <fullName evidence="5">Magnesium-transporting ATPase, P-type 1</fullName>
        <ecNumber evidence="4">7.2.2.14</ecNumber>
    </recommendedName>
    <alternativeName>
        <fullName evidence="16">Mg(2+) transport ATPase, P-type 1</fullName>
    </alternativeName>
</protein>
<dbReference type="InterPro" id="IPR023214">
    <property type="entry name" value="HAD_sf"/>
</dbReference>
<dbReference type="Pfam" id="PF00122">
    <property type="entry name" value="E1-E2_ATPase"/>
    <property type="match status" value="1"/>
</dbReference>
<dbReference type="PROSITE" id="PS00154">
    <property type="entry name" value="ATPASE_E1_E2"/>
    <property type="match status" value="1"/>
</dbReference>
<feature type="transmembrane region" description="Helical" evidence="18">
    <location>
        <begin position="771"/>
        <end position="790"/>
    </location>
</feature>
<dbReference type="GO" id="GO:0016887">
    <property type="term" value="F:ATP hydrolysis activity"/>
    <property type="evidence" value="ECO:0007669"/>
    <property type="project" value="InterPro"/>
</dbReference>
<dbReference type="InterPro" id="IPR001757">
    <property type="entry name" value="P_typ_ATPase"/>
</dbReference>
<dbReference type="Pfam" id="PF00690">
    <property type="entry name" value="Cation_ATPase_N"/>
    <property type="match status" value="1"/>
</dbReference>
<evidence type="ECO:0000256" key="10">
    <source>
        <dbReference type="ARBA" id="ARBA00022741"/>
    </source>
</evidence>
<dbReference type="SFLD" id="SFLDS00003">
    <property type="entry name" value="Haloacid_Dehalogenase"/>
    <property type="match status" value="1"/>
</dbReference>
<accession>B9Z002</accession>
<feature type="transmembrane region" description="Helical" evidence="18">
    <location>
        <begin position="735"/>
        <end position="759"/>
    </location>
</feature>
<evidence type="ECO:0000256" key="12">
    <source>
        <dbReference type="ARBA" id="ARBA00022842"/>
    </source>
</evidence>
<feature type="domain" description="Cation-transporting P-type ATPase N-terminal" evidence="19">
    <location>
        <begin position="23"/>
        <end position="96"/>
    </location>
</feature>
<evidence type="ECO:0000256" key="16">
    <source>
        <dbReference type="ARBA" id="ARBA00029806"/>
    </source>
</evidence>
<dbReference type="CDD" id="cd02077">
    <property type="entry name" value="P-type_ATPase_Mg"/>
    <property type="match status" value="1"/>
</dbReference>
<evidence type="ECO:0000256" key="9">
    <source>
        <dbReference type="ARBA" id="ARBA00022692"/>
    </source>
</evidence>
<evidence type="ECO:0000256" key="1">
    <source>
        <dbReference type="ARBA" id="ARBA00003954"/>
    </source>
</evidence>
<keyword evidence="6" id="KW-1003">Cell membrane</keyword>
<dbReference type="EMBL" id="ACIS01000002">
    <property type="protein sequence ID" value="EEG09885.1"/>
    <property type="molecule type" value="Genomic_DNA"/>
</dbReference>
<name>B9Z002_9NEIS</name>
<feature type="transmembrane region" description="Helical" evidence="18">
    <location>
        <begin position="288"/>
        <end position="313"/>
    </location>
</feature>
<evidence type="ECO:0000256" key="6">
    <source>
        <dbReference type="ARBA" id="ARBA00022475"/>
    </source>
</evidence>
<dbReference type="InterPro" id="IPR023298">
    <property type="entry name" value="ATPase_P-typ_TM_dom_sf"/>
</dbReference>
<keyword evidence="10" id="KW-0547">Nucleotide-binding</keyword>
<dbReference type="RefSeq" id="WP_008952921.1">
    <property type="nucleotide sequence ID" value="NZ_ACIS01000002.1"/>
</dbReference>
<evidence type="ECO:0000313" key="21">
    <source>
        <dbReference type="Proteomes" id="UP000003165"/>
    </source>
</evidence>
<dbReference type="InterPro" id="IPR036412">
    <property type="entry name" value="HAD-like_sf"/>
</dbReference>
<dbReference type="SFLD" id="SFLDG00002">
    <property type="entry name" value="C1.7:_P-type_atpase_like"/>
    <property type="match status" value="1"/>
</dbReference>
<evidence type="ECO:0000313" key="20">
    <source>
        <dbReference type="EMBL" id="EEG09885.1"/>
    </source>
</evidence>
<dbReference type="SUPFAM" id="SSF56784">
    <property type="entry name" value="HAD-like"/>
    <property type="match status" value="1"/>
</dbReference>
<dbReference type="InterPro" id="IPR006415">
    <property type="entry name" value="P-type_ATPase_IIIB"/>
</dbReference>
<dbReference type="PANTHER" id="PTHR42861">
    <property type="entry name" value="CALCIUM-TRANSPORTING ATPASE"/>
    <property type="match status" value="1"/>
</dbReference>
<evidence type="ECO:0000256" key="7">
    <source>
        <dbReference type="ARBA" id="ARBA00022519"/>
    </source>
</evidence>
<organism evidence="20 21">
    <name type="scientific">Pseudogulbenkiania ferrooxidans 2002</name>
    <dbReference type="NCBI Taxonomy" id="279714"/>
    <lineage>
        <taxon>Bacteria</taxon>
        <taxon>Pseudomonadati</taxon>
        <taxon>Pseudomonadota</taxon>
        <taxon>Betaproteobacteria</taxon>
        <taxon>Neisseriales</taxon>
        <taxon>Chromobacteriaceae</taxon>
        <taxon>Pseudogulbenkiania</taxon>
    </lineage>
</organism>
<dbReference type="GO" id="GO:0015444">
    <property type="term" value="F:P-type magnesium transporter activity"/>
    <property type="evidence" value="ECO:0007669"/>
    <property type="project" value="UniProtKB-EC"/>
</dbReference>
<dbReference type="Gene3D" id="1.20.1110.10">
    <property type="entry name" value="Calcium-transporting ATPase, transmembrane domain"/>
    <property type="match status" value="1"/>
</dbReference>
<dbReference type="InterPro" id="IPR008250">
    <property type="entry name" value="ATPase_P-typ_transduc_dom_A_sf"/>
</dbReference>
<evidence type="ECO:0000256" key="15">
    <source>
        <dbReference type="ARBA" id="ARBA00023136"/>
    </source>
</evidence>
<dbReference type="eggNOG" id="COG0474">
    <property type="taxonomic scope" value="Bacteria"/>
</dbReference>
<dbReference type="NCBIfam" id="TIGR01494">
    <property type="entry name" value="ATPase_P-type"/>
    <property type="match status" value="2"/>
</dbReference>
<dbReference type="Pfam" id="PF00689">
    <property type="entry name" value="Cation_ATPase_C"/>
    <property type="match status" value="1"/>
</dbReference>
<feature type="transmembrane region" description="Helical" evidence="18">
    <location>
        <begin position="802"/>
        <end position="823"/>
    </location>
</feature>
<evidence type="ECO:0000256" key="8">
    <source>
        <dbReference type="ARBA" id="ARBA00022553"/>
    </source>
</evidence>
<evidence type="ECO:0000256" key="17">
    <source>
        <dbReference type="ARBA" id="ARBA00047295"/>
    </source>
</evidence>
<keyword evidence="13" id="KW-1278">Translocase</keyword>
<keyword evidence="8" id="KW-0597">Phosphoprotein</keyword>
<comment type="subcellular location">
    <subcellularLocation>
        <location evidence="2">Cell inner membrane</location>
        <topology evidence="2">Multi-pass membrane protein</topology>
    </subcellularLocation>
</comment>
<evidence type="ECO:0000256" key="13">
    <source>
        <dbReference type="ARBA" id="ARBA00022967"/>
    </source>
</evidence>